<dbReference type="PANTHER" id="PTHR22957:SF502">
    <property type="entry name" value="SMALL G PROTEIN SIGNALING MODULATOR 2-RELATED"/>
    <property type="match status" value="1"/>
</dbReference>
<dbReference type="GO" id="GO:0042274">
    <property type="term" value="P:ribosomal small subunit biogenesis"/>
    <property type="evidence" value="ECO:0007669"/>
    <property type="project" value="UniProtKB-ARBA"/>
</dbReference>
<keyword evidence="8" id="KW-1185">Reference proteome</keyword>
<dbReference type="SMART" id="SM00164">
    <property type="entry name" value="TBC"/>
    <property type="match status" value="1"/>
</dbReference>
<organism evidence="7 8">
    <name type="scientific">Meripilus lineatus</name>
    <dbReference type="NCBI Taxonomy" id="2056292"/>
    <lineage>
        <taxon>Eukaryota</taxon>
        <taxon>Fungi</taxon>
        <taxon>Dikarya</taxon>
        <taxon>Basidiomycota</taxon>
        <taxon>Agaricomycotina</taxon>
        <taxon>Agaricomycetes</taxon>
        <taxon>Polyporales</taxon>
        <taxon>Meripilaceae</taxon>
        <taxon>Meripilus</taxon>
    </lineage>
</organism>
<keyword evidence="4" id="KW-0687">Ribonucleoprotein</keyword>
<dbReference type="EMBL" id="JANAWD010000116">
    <property type="protein sequence ID" value="KAJ3486606.1"/>
    <property type="molecule type" value="Genomic_DNA"/>
</dbReference>
<accession>A0AAD5V5H5</accession>
<sequence length="905" mass="103277">MENDQGVLVDLYVPRKCAATNRLITSKDHASVQLSVVDVDENGKALPTSTSFALCGQVRAMGESDDSLNRLATKAGYPRLLLSTALYQQYLHRSQFDSMVEIRNVPQATSSRKGLDQDHEEESRYRLLYSKSKVYVNPTAYARDNIPGFVALVKREAINPSYLLAWIPETLLDEKGQTEWDKFVKIEEHTATDDEEEDAVLIELPIARPESYAFSVPLSSIYSLIVKPPSLSSWYGSIGINLLSGSTLPTLHFHDDESRSFTAQVKPTDDNHSSYPPPQSPSATKTGISWGGEDLLARLRSYAQLLRSTLQPTLFLVDPSREDIETHSTQIFDDDAVDDILAQSSFGNSHSPIPVHRRPRPLSTSPNQYSSRTSILHRSLQTPSSSSSTSQARMALLQSFSHITRHAAHAAQHILSHPLAKPIVPHLPDPVKSLVNANGDLEWGSWVEKGGVGEFESARVYLARWARIVAEEGERSRRREAQALPSSPELPSEDSSLGVFELLQSTANLPTPKSTRTPQRPIDEKTWKGWFDTQGRPKISWEEFRKEVFRRGITSYGTLRKQIWPFILGVYEWDATQVERMEHWEAKRKQYTHIKDEWWGVPEVFDRQDVIEERHRIDVDCRRTDRNQSLFAATTDEYSDEKGMHMRYSTISPQLGDIGAQAPTNEHIERLGGVLLTYNFYERELGYVQGMSDLCSPIYIVMGADEELTFWCFVEVMNRMKQNFLRDQSGMKKQLSTLQQLISIMDPELYRHLEKTESLNLFFCFRWILITFKREFPFEDVLRLWEILWTDFYSNSFVLFVALAVLESHRDVILRYLVEFDEILKYCNELSMTIELDSTLAQAEVLFLSFAQLVADMDRRRVEEPSSLSNELRRRGHPSGSARTAAKPSVPPLSEELRELLQAGR</sequence>
<name>A0AAD5V5H5_9APHY</name>
<evidence type="ECO:0000259" key="6">
    <source>
        <dbReference type="PROSITE" id="PS50086"/>
    </source>
</evidence>
<feature type="region of interest" description="Disordered" evidence="5">
    <location>
        <begin position="864"/>
        <end position="893"/>
    </location>
</feature>
<dbReference type="Pfam" id="PF01249">
    <property type="entry name" value="Ribosomal_S21e"/>
    <property type="match status" value="1"/>
</dbReference>
<dbReference type="Gene3D" id="1.10.472.80">
    <property type="entry name" value="Ypt/Rab-GAP domain of gyp1p, domain 3"/>
    <property type="match status" value="1"/>
</dbReference>
<evidence type="ECO:0000256" key="3">
    <source>
        <dbReference type="ARBA" id="ARBA00022980"/>
    </source>
</evidence>
<feature type="compositionally biased region" description="Low complexity" evidence="5">
    <location>
        <begin position="379"/>
        <end position="390"/>
    </location>
</feature>
<evidence type="ECO:0000256" key="4">
    <source>
        <dbReference type="ARBA" id="ARBA00023274"/>
    </source>
</evidence>
<feature type="compositionally biased region" description="Polar residues" evidence="5">
    <location>
        <begin position="362"/>
        <end position="376"/>
    </location>
</feature>
<dbReference type="InterPro" id="IPR038579">
    <property type="entry name" value="Ribosomal_eS21_sf"/>
</dbReference>
<feature type="region of interest" description="Disordered" evidence="5">
    <location>
        <begin position="264"/>
        <end position="287"/>
    </location>
</feature>
<feature type="region of interest" description="Disordered" evidence="5">
    <location>
        <begin position="344"/>
        <end position="390"/>
    </location>
</feature>
<dbReference type="InterPro" id="IPR021935">
    <property type="entry name" value="SGSM1/2_RBD"/>
</dbReference>
<dbReference type="GO" id="GO:0006412">
    <property type="term" value="P:translation"/>
    <property type="evidence" value="ECO:0007669"/>
    <property type="project" value="InterPro"/>
</dbReference>
<evidence type="ECO:0000256" key="2">
    <source>
        <dbReference type="ARBA" id="ARBA00022468"/>
    </source>
</evidence>
<dbReference type="GO" id="GO:0003735">
    <property type="term" value="F:structural constituent of ribosome"/>
    <property type="evidence" value="ECO:0007669"/>
    <property type="project" value="InterPro"/>
</dbReference>
<dbReference type="Pfam" id="PF12068">
    <property type="entry name" value="PH_RBD"/>
    <property type="match status" value="1"/>
</dbReference>
<dbReference type="Proteomes" id="UP001212997">
    <property type="component" value="Unassembled WGS sequence"/>
</dbReference>
<dbReference type="Gene3D" id="1.10.8.270">
    <property type="entry name" value="putative rabgap domain of human tbc1 domain family member 14 like domains"/>
    <property type="match status" value="1"/>
</dbReference>
<dbReference type="SUPFAM" id="SSF47923">
    <property type="entry name" value="Ypt/Rab-GAP domain of gyp1p"/>
    <property type="match status" value="2"/>
</dbReference>
<dbReference type="PANTHER" id="PTHR22957">
    <property type="entry name" value="TBC1 DOMAIN FAMILY MEMBER GTPASE-ACTIVATING PROTEIN"/>
    <property type="match status" value="1"/>
</dbReference>
<evidence type="ECO:0000313" key="8">
    <source>
        <dbReference type="Proteomes" id="UP001212997"/>
    </source>
</evidence>
<comment type="similarity">
    <text evidence="1">Belongs to the eukaryotic ribosomal protein eS21 family.</text>
</comment>
<reference evidence="7" key="1">
    <citation type="submission" date="2022-07" db="EMBL/GenBank/DDBJ databases">
        <title>Genome Sequence of Physisporinus lineatus.</title>
        <authorList>
            <person name="Buettner E."/>
        </authorList>
    </citation>
    <scope>NUCLEOTIDE SEQUENCE</scope>
    <source>
        <strain evidence="7">VT162</strain>
    </source>
</reference>
<dbReference type="Pfam" id="PF00566">
    <property type="entry name" value="RabGAP-TBC"/>
    <property type="match status" value="1"/>
</dbReference>
<proteinExistence type="inferred from homology"/>
<dbReference type="FunFam" id="1.10.472.80:FF:000077">
    <property type="entry name" value="TBC1 domain family member"/>
    <property type="match status" value="1"/>
</dbReference>
<dbReference type="InterPro" id="IPR001931">
    <property type="entry name" value="Ribosomal_eS21"/>
</dbReference>
<dbReference type="GO" id="GO:1990904">
    <property type="term" value="C:ribonucleoprotein complex"/>
    <property type="evidence" value="ECO:0007669"/>
    <property type="project" value="UniProtKB-KW"/>
</dbReference>
<dbReference type="Gene3D" id="3.30.1230.20">
    <property type="match status" value="1"/>
</dbReference>
<dbReference type="GO" id="GO:0022626">
    <property type="term" value="C:cytosolic ribosome"/>
    <property type="evidence" value="ECO:0007669"/>
    <property type="project" value="UniProtKB-ARBA"/>
</dbReference>
<protein>
    <recommendedName>
        <fullName evidence="6">Rab-GAP TBC domain-containing protein</fullName>
    </recommendedName>
</protein>
<dbReference type="GO" id="GO:0005096">
    <property type="term" value="F:GTPase activator activity"/>
    <property type="evidence" value="ECO:0007669"/>
    <property type="project" value="UniProtKB-KW"/>
</dbReference>
<dbReference type="InterPro" id="IPR035969">
    <property type="entry name" value="Rab-GAP_TBC_sf"/>
</dbReference>
<evidence type="ECO:0000313" key="7">
    <source>
        <dbReference type="EMBL" id="KAJ3486606.1"/>
    </source>
</evidence>
<dbReference type="FunFam" id="3.30.1230.20:FF:000001">
    <property type="entry name" value="40S ribosomal protein S21"/>
    <property type="match status" value="1"/>
</dbReference>
<dbReference type="AlphaFoldDB" id="A0AAD5V5H5"/>
<evidence type="ECO:0000256" key="5">
    <source>
        <dbReference type="SAM" id="MobiDB-lite"/>
    </source>
</evidence>
<feature type="domain" description="Rab-GAP TBC" evidence="6">
    <location>
        <begin position="554"/>
        <end position="792"/>
    </location>
</feature>
<comment type="caution">
    <text evidence="7">The sequence shown here is derived from an EMBL/GenBank/DDBJ whole genome shotgun (WGS) entry which is preliminary data.</text>
</comment>
<dbReference type="InterPro" id="IPR000195">
    <property type="entry name" value="Rab-GAP-TBC_dom"/>
</dbReference>
<keyword evidence="2" id="KW-0343">GTPase activation</keyword>
<dbReference type="PROSITE" id="PS50086">
    <property type="entry name" value="TBC_RABGAP"/>
    <property type="match status" value="1"/>
</dbReference>
<evidence type="ECO:0000256" key="1">
    <source>
        <dbReference type="ARBA" id="ARBA00010228"/>
    </source>
</evidence>
<gene>
    <name evidence="7" type="ORF">NLI96_g4130</name>
</gene>
<keyword evidence="3" id="KW-0689">Ribosomal protein</keyword>